<dbReference type="SUPFAM" id="SSF53720">
    <property type="entry name" value="ALDH-like"/>
    <property type="match status" value="1"/>
</dbReference>
<feature type="active site" evidence="3">
    <location>
        <position position="264"/>
    </location>
</feature>
<dbReference type="FunFam" id="3.40.605.10:FF:000007">
    <property type="entry name" value="NAD/NADP-dependent betaine aldehyde dehydrogenase"/>
    <property type="match status" value="1"/>
</dbReference>
<evidence type="ECO:0000256" key="2">
    <source>
        <dbReference type="ARBA" id="ARBA00023002"/>
    </source>
</evidence>
<dbReference type="FunFam" id="3.40.309.10:FF:000012">
    <property type="entry name" value="Betaine aldehyde dehydrogenase"/>
    <property type="match status" value="1"/>
</dbReference>
<comment type="similarity">
    <text evidence="1 4">Belongs to the aldehyde dehydrogenase family.</text>
</comment>
<evidence type="ECO:0000256" key="4">
    <source>
        <dbReference type="RuleBase" id="RU003345"/>
    </source>
</evidence>
<dbReference type="InterPro" id="IPR015590">
    <property type="entry name" value="Aldehyde_DH_dom"/>
</dbReference>
<evidence type="ECO:0000259" key="5">
    <source>
        <dbReference type="Pfam" id="PF00171"/>
    </source>
</evidence>
<comment type="caution">
    <text evidence="6">The sequence shown here is derived from an EMBL/GenBank/DDBJ whole genome shotgun (WGS) entry which is preliminary data.</text>
</comment>
<protein>
    <submittedName>
        <fullName evidence="6">Phenylacetaldehyde dehydrogenase</fullName>
        <ecNumber evidence="6">1.2.1.39</ecNumber>
    </submittedName>
</protein>
<accession>A0A0A8X6R5</accession>
<dbReference type="AlphaFoldDB" id="A0A0A8X6R5"/>
<organism evidence="6 7">
    <name type="scientific">Mesobacillus selenatarsenatis (strain DSM 18680 / JCM 14380 / FERM P-15431 / SF-1)</name>
    <dbReference type="NCBI Taxonomy" id="1321606"/>
    <lineage>
        <taxon>Bacteria</taxon>
        <taxon>Bacillati</taxon>
        <taxon>Bacillota</taxon>
        <taxon>Bacilli</taxon>
        <taxon>Bacillales</taxon>
        <taxon>Bacillaceae</taxon>
        <taxon>Mesobacillus</taxon>
    </lineage>
</organism>
<dbReference type="InterPro" id="IPR029510">
    <property type="entry name" value="Ald_DH_CS_GLU"/>
</dbReference>
<keyword evidence="2 4" id="KW-0560">Oxidoreductase</keyword>
<dbReference type="OrthoDB" id="9762913at2"/>
<dbReference type="Proteomes" id="UP000031014">
    <property type="component" value="Unassembled WGS sequence"/>
</dbReference>
<dbReference type="PANTHER" id="PTHR11699">
    <property type="entry name" value="ALDEHYDE DEHYDROGENASE-RELATED"/>
    <property type="match status" value="1"/>
</dbReference>
<dbReference type="STRING" id="1321606.SAMD00020551_3079"/>
<dbReference type="Gene3D" id="3.40.605.10">
    <property type="entry name" value="Aldehyde Dehydrogenase, Chain A, domain 1"/>
    <property type="match status" value="1"/>
</dbReference>
<dbReference type="RefSeq" id="WP_041966622.1">
    <property type="nucleotide sequence ID" value="NZ_BASE01000071.1"/>
</dbReference>
<dbReference type="InterPro" id="IPR016163">
    <property type="entry name" value="Ald_DH_C"/>
</dbReference>
<evidence type="ECO:0000313" key="7">
    <source>
        <dbReference type="Proteomes" id="UP000031014"/>
    </source>
</evidence>
<dbReference type="InterPro" id="IPR016161">
    <property type="entry name" value="Ald_DH/histidinol_DH"/>
</dbReference>
<feature type="domain" description="Aldehyde dehydrogenase" evidence="5">
    <location>
        <begin position="33"/>
        <end position="491"/>
    </location>
</feature>
<sequence length="505" mass="54940">MTTVKEQKFEAMAVKRETYQLIINGVRQDSVNGETYKVYNPATGEEVATVAKASKEDAELAVQAARNAFDFGKWRHFPVNKRSRTLNKIASIMRSRFNELVELEILDTGKSLAAAQGQVMQAIEDFEFYAGAIVSHRGAVNSMPGAFQNITEKEPVGVCAQIIPWNYPMMMAAWKIAPAIAVGCSVVVKPASLTPLSAILLGEICIEAGVPEGVVNVIPGSGSVVGNYLVEHDKVDKVAFTGSTPIGKDIMARASQTLKRVTLELGGKSPSIVFEDADVDAAVAGSLFGIFYNTGQSCEARSRLYVHEDVYDEFMEKFVAKTKQLKLGNPFEKDTHVGAVISQDQMDVIDGYVKSAVADGAQVLTGGKAANLEGYENGYWYEPTIIADTDHSMKAVKEEIFGPVVVVMKFKDEKEAVKLANDSEYGLGSAIWTKDYGRATRVSKLIQAGIVMINCPFSAFPGTPFGGYKQSGFGRELSIETLDLYTETKSIVSYYGSRPLNPFNV</sequence>
<evidence type="ECO:0000313" key="6">
    <source>
        <dbReference type="EMBL" id="GAM14924.1"/>
    </source>
</evidence>
<dbReference type="FunFam" id="3.40.605.10:FF:000026">
    <property type="entry name" value="Aldehyde dehydrogenase, putative"/>
    <property type="match status" value="1"/>
</dbReference>
<dbReference type="Pfam" id="PF00171">
    <property type="entry name" value="Aldedh"/>
    <property type="match status" value="1"/>
</dbReference>
<dbReference type="GO" id="GO:0008957">
    <property type="term" value="F:phenylacetaldehyde dehydrogenase (NAD+) activity"/>
    <property type="evidence" value="ECO:0007669"/>
    <property type="project" value="UniProtKB-EC"/>
</dbReference>
<dbReference type="EMBL" id="BASE01000071">
    <property type="protein sequence ID" value="GAM14924.1"/>
    <property type="molecule type" value="Genomic_DNA"/>
</dbReference>
<evidence type="ECO:0000256" key="3">
    <source>
        <dbReference type="PROSITE-ProRule" id="PRU10007"/>
    </source>
</evidence>
<dbReference type="PROSITE" id="PS00687">
    <property type="entry name" value="ALDEHYDE_DEHYDR_GLU"/>
    <property type="match status" value="1"/>
</dbReference>
<reference evidence="6 7" key="1">
    <citation type="submission" date="2013-06" db="EMBL/GenBank/DDBJ databases">
        <title>Whole genome shotgun sequence of Bacillus selenatarsenatis SF-1.</title>
        <authorList>
            <person name="Kuroda M."/>
            <person name="Sei K."/>
            <person name="Yamashita M."/>
            <person name="Ike M."/>
        </authorList>
    </citation>
    <scope>NUCLEOTIDE SEQUENCE [LARGE SCALE GENOMIC DNA]</scope>
    <source>
        <strain evidence="6 7">SF-1</strain>
    </source>
</reference>
<dbReference type="Gene3D" id="3.40.309.10">
    <property type="entry name" value="Aldehyde Dehydrogenase, Chain A, domain 2"/>
    <property type="match status" value="1"/>
</dbReference>
<keyword evidence="7" id="KW-1185">Reference proteome</keyword>
<gene>
    <name evidence="6" type="ORF">SAMD00020551_3079</name>
</gene>
<dbReference type="EC" id="1.2.1.39" evidence="6"/>
<proteinExistence type="inferred from homology"/>
<dbReference type="InterPro" id="IPR016162">
    <property type="entry name" value="Ald_DH_N"/>
</dbReference>
<name>A0A0A8X6R5_MESS1</name>
<evidence type="ECO:0000256" key="1">
    <source>
        <dbReference type="ARBA" id="ARBA00009986"/>
    </source>
</evidence>